<evidence type="ECO:0000259" key="4">
    <source>
        <dbReference type="PROSITE" id="PS50048"/>
    </source>
</evidence>
<dbReference type="GO" id="GO:0006351">
    <property type="term" value="P:DNA-templated transcription"/>
    <property type="evidence" value="ECO:0007669"/>
    <property type="project" value="InterPro"/>
</dbReference>
<comment type="caution">
    <text evidence="5">The sequence shown here is derived from an EMBL/GenBank/DDBJ whole genome shotgun (WGS) entry which is preliminary data.</text>
</comment>
<accession>A0A439CXU1</accession>
<name>A0A439CXU1_9PEZI</name>
<dbReference type="CDD" id="cd12148">
    <property type="entry name" value="fungal_TF_MHR"/>
    <property type="match status" value="1"/>
</dbReference>
<dbReference type="EMBL" id="RYZI01000295">
    <property type="protein sequence ID" value="RWA06948.1"/>
    <property type="molecule type" value="Genomic_DNA"/>
</dbReference>
<feature type="region of interest" description="Disordered" evidence="3">
    <location>
        <begin position="224"/>
        <end position="244"/>
    </location>
</feature>
<evidence type="ECO:0000313" key="6">
    <source>
        <dbReference type="Proteomes" id="UP000286045"/>
    </source>
</evidence>
<dbReference type="Pfam" id="PF04082">
    <property type="entry name" value="Fungal_trans"/>
    <property type="match status" value="1"/>
</dbReference>
<evidence type="ECO:0000256" key="3">
    <source>
        <dbReference type="SAM" id="MobiDB-lite"/>
    </source>
</evidence>
<reference evidence="5 6" key="1">
    <citation type="submission" date="2018-12" db="EMBL/GenBank/DDBJ databases">
        <title>Draft genome sequence of Xylaria grammica IHI A82.</title>
        <authorList>
            <person name="Buettner E."/>
            <person name="Kellner H."/>
        </authorList>
    </citation>
    <scope>NUCLEOTIDE SEQUENCE [LARGE SCALE GENOMIC DNA]</scope>
    <source>
        <strain evidence="5 6">IHI A82</strain>
    </source>
</reference>
<feature type="compositionally biased region" description="Low complexity" evidence="3">
    <location>
        <begin position="33"/>
        <end position="48"/>
    </location>
</feature>
<gene>
    <name evidence="5" type="ORF">EKO27_g8167</name>
</gene>
<dbReference type="PROSITE" id="PS00463">
    <property type="entry name" value="ZN2_CY6_FUNGAL_1"/>
    <property type="match status" value="1"/>
</dbReference>
<sequence length="988" mass="108028">MASEDTNSVRSSESHMEEGTTPATTPTTPPPTETAATSPKAAEKASSSPKKRTASTTEPNGAVKVTKRRAARACVSCRARKVRCDVVEGAPCGNCRWDGVECVVQESRRRKKGLYHSNSATSHITANNGAPHHQHAEAQLLKARTTPNPIAIASAASAQPLHHPAELSQTAALNATANKLGIVIYLAHAQFVVSESRETNEYSHVNSGQRPHLIPSLPLDSTQGSRYPSIFPQPPASQTNPGSGAHADVGIEALKTAQFLKPLDKSDVLSQEYGFLRPLPSKFAPEDVDYLRAKGALSVPSFPLQKALLRAYAEYVHPYMPLLDLHTFLSIVDAHDGSRGQTSLFLYQSVMFCATAFVSNKILKEAGYTSRKAARRAFFSKARLLYDFDYENDRLLLVQGLLLMTYWYETPDDQKDTWHWMGVAISLGHTIGLHRNPANTNMSPERRKLWKRIWWSCFMRDRLIALGMRRPTRIKDEDFDVPMLEEDDFDIKALPDDVQVVGPECTLLRDVVMQRELAQMCVEKAKLSLCVSHMLKAQYSVLICTKTHPENTTNSTMMLLPNKQLDNMENIAKCDHELTKWAEALPESCKYRPLSPLDVQNGRSVIAVQRNLLHMVYFTTVSALHRPLFLPSSPRDYQQTPSQVQQQISRMRVCNSAVQITRMVAELSALRLEKFLPTTGVTVMLPAMIIHMIEMKNPSQVVQAAAHKGFQQCMRVMTRLRDTYAAADYAVAFVNAAMRKGAQVNQPQPPQAFGNRSRESPSVADLKAAVSSQYVAASGGYAIPTGIEDVTTPPPEPLTFPTASEDASVLMADPTLGIDMMQSFAPSSNIMTSAFTTTTTTNSNNNSNSNKIQSNLANINVNTAAAATAPGAAMDAHSPPPTDIMTPVSSGMSVGSPSSADRSLDISNMDLDAFDDGRADKFDWNSISGPKIDFDQWLQFPPGEGAAVGPGMGLNMCDNGLVALSQIEGSDANFSMGPLDVAEDLVMG</sequence>
<dbReference type="PROSITE" id="PS50048">
    <property type="entry name" value="ZN2_CY6_FUNGAL_2"/>
    <property type="match status" value="1"/>
</dbReference>
<feature type="region of interest" description="Disordered" evidence="3">
    <location>
        <begin position="1"/>
        <end position="69"/>
    </location>
</feature>
<evidence type="ECO:0000313" key="5">
    <source>
        <dbReference type="EMBL" id="RWA06948.1"/>
    </source>
</evidence>
<evidence type="ECO:0000256" key="2">
    <source>
        <dbReference type="ARBA" id="ARBA00023242"/>
    </source>
</evidence>
<keyword evidence="1" id="KW-0479">Metal-binding</keyword>
<dbReference type="Pfam" id="PF00172">
    <property type="entry name" value="Zn_clus"/>
    <property type="match status" value="1"/>
</dbReference>
<keyword evidence="2" id="KW-0539">Nucleus</keyword>
<proteinExistence type="predicted"/>
<keyword evidence="6" id="KW-1185">Reference proteome</keyword>
<protein>
    <recommendedName>
        <fullName evidence="4">Zn(2)-C6 fungal-type domain-containing protein</fullName>
    </recommendedName>
</protein>
<feature type="region of interest" description="Disordered" evidence="3">
    <location>
        <begin position="870"/>
        <end position="902"/>
    </location>
</feature>
<dbReference type="Proteomes" id="UP000286045">
    <property type="component" value="Unassembled WGS sequence"/>
</dbReference>
<feature type="domain" description="Zn(2)-C6 fungal-type" evidence="4">
    <location>
        <begin position="73"/>
        <end position="104"/>
    </location>
</feature>
<dbReference type="SMART" id="SM00906">
    <property type="entry name" value="Fungal_trans"/>
    <property type="match status" value="1"/>
</dbReference>
<dbReference type="SUPFAM" id="SSF57701">
    <property type="entry name" value="Zn2/Cys6 DNA-binding domain"/>
    <property type="match status" value="1"/>
</dbReference>
<dbReference type="Gene3D" id="4.10.240.10">
    <property type="entry name" value="Zn(2)-C6 fungal-type DNA-binding domain"/>
    <property type="match status" value="1"/>
</dbReference>
<feature type="compositionally biased region" description="Low complexity" evidence="3">
    <location>
        <begin position="885"/>
        <end position="899"/>
    </location>
</feature>
<dbReference type="GO" id="GO:0008270">
    <property type="term" value="F:zinc ion binding"/>
    <property type="evidence" value="ECO:0007669"/>
    <property type="project" value="InterPro"/>
</dbReference>
<dbReference type="GO" id="GO:0000981">
    <property type="term" value="F:DNA-binding transcription factor activity, RNA polymerase II-specific"/>
    <property type="evidence" value="ECO:0007669"/>
    <property type="project" value="InterPro"/>
</dbReference>
<dbReference type="InterPro" id="IPR052761">
    <property type="entry name" value="Fungal_Detox/Toxin_TFs"/>
</dbReference>
<dbReference type="GO" id="GO:0003677">
    <property type="term" value="F:DNA binding"/>
    <property type="evidence" value="ECO:0007669"/>
    <property type="project" value="InterPro"/>
</dbReference>
<dbReference type="CDD" id="cd00067">
    <property type="entry name" value="GAL4"/>
    <property type="match status" value="1"/>
</dbReference>
<dbReference type="InterPro" id="IPR036864">
    <property type="entry name" value="Zn2-C6_fun-type_DNA-bd_sf"/>
</dbReference>
<dbReference type="PANTHER" id="PTHR47425">
    <property type="entry name" value="FARB-RELATED"/>
    <property type="match status" value="1"/>
</dbReference>
<dbReference type="SMART" id="SM00066">
    <property type="entry name" value="GAL4"/>
    <property type="match status" value="1"/>
</dbReference>
<dbReference type="STRING" id="363999.A0A439CXU1"/>
<dbReference type="InterPro" id="IPR001138">
    <property type="entry name" value="Zn2Cys6_DnaBD"/>
</dbReference>
<dbReference type="InterPro" id="IPR007219">
    <property type="entry name" value="XnlR_reg_dom"/>
</dbReference>
<dbReference type="PANTHER" id="PTHR47425:SF2">
    <property type="entry name" value="FARB-RELATED"/>
    <property type="match status" value="1"/>
</dbReference>
<dbReference type="AlphaFoldDB" id="A0A439CXU1"/>
<feature type="compositionally biased region" description="Polar residues" evidence="3">
    <location>
        <begin position="1"/>
        <end position="11"/>
    </location>
</feature>
<evidence type="ECO:0000256" key="1">
    <source>
        <dbReference type="ARBA" id="ARBA00022723"/>
    </source>
</evidence>
<organism evidence="5 6">
    <name type="scientific">Xylaria grammica</name>
    <dbReference type="NCBI Taxonomy" id="363999"/>
    <lineage>
        <taxon>Eukaryota</taxon>
        <taxon>Fungi</taxon>
        <taxon>Dikarya</taxon>
        <taxon>Ascomycota</taxon>
        <taxon>Pezizomycotina</taxon>
        <taxon>Sordariomycetes</taxon>
        <taxon>Xylariomycetidae</taxon>
        <taxon>Xylariales</taxon>
        <taxon>Xylariaceae</taxon>
        <taxon>Xylaria</taxon>
    </lineage>
</organism>